<evidence type="ECO:0000313" key="3">
    <source>
        <dbReference type="Proteomes" id="UP000030764"/>
    </source>
</evidence>
<protein>
    <submittedName>
        <fullName evidence="2">Uncharacterized protein</fullName>
    </submittedName>
</protein>
<dbReference type="EMBL" id="KL363285">
    <property type="protein sequence ID" value="KFD48748.1"/>
    <property type="molecule type" value="Genomic_DNA"/>
</dbReference>
<dbReference type="PANTHER" id="PTHR47326">
    <property type="entry name" value="TRANSPOSABLE ELEMENT TC3 TRANSPOSASE-LIKE PROTEIN"/>
    <property type="match status" value="1"/>
</dbReference>
<accession>A0A085NEK8</accession>
<dbReference type="EMBL" id="KL367510">
    <property type="protein sequence ID" value="KFD67904.1"/>
    <property type="molecule type" value="Genomic_DNA"/>
</dbReference>
<dbReference type="InterPro" id="IPR036397">
    <property type="entry name" value="RNaseH_sf"/>
</dbReference>
<dbReference type="GO" id="GO:0003676">
    <property type="term" value="F:nucleic acid binding"/>
    <property type="evidence" value="ECO:0007669"/>
    <property type="project" value="InterPro"/>
</dbReference>
<evidence type="ECO:0000313" key="2">
    <source>
        <dbReference type="EMBL" id="KFD67904.1"/>
    </source>
</evidence>
<name>A0A085NEK8_9BILA</name>
<organism evidence="2">
    <name type="scientific">Trichuris suis</name>
    <name type="common">pig whipworm</name>
    <dbReference type="NCBI Taxonomy" id="68888"/>
    <lineage>
        <taxon>Eukaryota</taxon>
        <taxon>Metazoa</taxon>
        <taxon>Ecdysozoa</taxon>
        <taxon>Nematoda</taxon>
        <taxon>Enoplea</taxon>
        <taxon>Dorylaimia</taxon>
        <taxon>Trichinellida</taxon>
        <taxon>Trichuridae</taxon>
        <taxon>Trichuris</taxon>
    </lineage>
</organism>
<sequence>MEDDSDQRVELCETFLENVEKKAVDIDKIMWTDEAIFKLNGHVSRYNVIYWSDANPQQTLEREDIYAIYGMHVVYIAYRRVFVSYTVSSTYS</sequence>
<gene>
    <name evidence="1" type="ORF">M513_10378</name>
    <name evidence="2" type="ORF">M514_10378</name>
</gene>
<keyword evidence="3" id="KW-1185">Reference proteome</keyword>
<dbReference type="Gene3D" id="3.30.420.10">
    <property type="entry name" value="Ribonuclease H-like superfamily/Ribonuclease H"/>
    <property type="match status" value="1"/>
</dbReference>
<proteinExistence type="predicted"/>
<dbReference type="AlphaFoldDB" id="A0A085NEK8"/>
<dbReference type="PANTHER" id="PTHR47326:SF1">
    <property type="entry name" value="HTH PSQ-TYPE DOMAIN-CONTAINING PROTEIN"/>
    <property type="match status" value="1"/>
</dbReference>
<evidence type="ECO:0000313" key="1">
    <source>
        <dbReference type="EMBL" id="KFD48748.1"/>
    </source>
</evidence>
<dbReference type="Proteomes" id="UP000030764">
    <property type="component" value="Unassembled WGS sequence"/>
</dbReference>
<dbReference type="Proteomes" id="UP000030758">
    <property type="component" value="Unassembled WGS sequence"/>
</dbReference>
<reference evidence="2 3" key="1">
    <citation type="journal article" date="2014" name="Nat. Genet.">
        <title>Genome and transcriptome of the porcine whipworm Trichuris suis.</title>
        <authorList>
            <person name="Jex A.R."/>
            <person name="Nejsum P."/>
            <person name="Schwarz E.M."/>
            <person name="Hu L."/>
            <person name="Young N.D."/>
            <person name="Hall R.S."/>
            <person name="Korhonen P.K."/>
            <person name="Liao S."/>
            <person name="Thamsborg S."/>
            <person name="Xia J."/>
            <person name="Xu P."/>
            <person name="Wang S."/>
            <person name="Scheerlinck J.P."/>
            <person name="Hofmann A."/>
            <person name="Sternberg P.W."/>
            <person name="Wang J."/>
            <person name="Gasser R.B."/>
        </authorList>
    </citation>
    <scope>NUCLEOTIDE SEQUENCE [LARGE SCALE GENOMIC DNA]</scope>
    <source>
        <strain evidence="2">DCEP-RM93F</strain>
        <strain evidence="1">DCEP-RM93M</strain>
    </source>
</reference>